<dbReference type="GO" id="GO:0046872">
    <property type="term" value="F:metal ion binding"/>
    <property type="evidence" value="ECO:0007669"/>
    <property type="project" value="UniProtKB-KW"/>
</dbReference>
<sequence length="459" mass="50328">MMLNGTTAEIVERKALRINAAKTCQPIGAMYASLGIHGCMPHSHGSQGCCSYHRSHLTRHFKEPVVATTSSFTEGASVFGGLANLTQALKNIFSIYNPDIVAVHTTCLSEVIGDDVPTIVKRAKEEGAVPEGKLVIHTNTPSFVGSHITGFANMVSSIIKYLAERTGETKNQINLIPGFVEPADMRELKRLTRLMGVPFVMLPDTSGVLDGGLDGEYQMFPKGGTTIPEIKSMGDSIATLAFGHFTSNPGAVTLENKHNVPSQLLELPVGVGGTDAFIQALRAFSPDGAVHEDIAAERGRLIDMISDMQQYFHQKRVAIAGDPDHVIAMTKFALELGLRPVYVITGSQGNHFEKRLHELLDPVVPDAKIKQQADFFELHQWIKNAPVDLILANTYGKYIARVEDIPLVRFGFPILDRVGHRFFTTMGYAGAIRLIDQITGALFDKKDRTCPEEWFELVM</sequence>
<evidence type="ECO:0000256" key="2">
    <source>
        <dbReference type="ARBA" id="ARBA00011002"/>
    </source>
</evidence>
<dbReference type="Gene3D" id="1.20.89.10">
    <property type="entry name" value="Nitrogenase Molybdenum-iron Protein, subunit B, domain 4"/>
    <property type="match status" value="1"/>
</dbReference>
<dbReference type="STRING" id="1184151.AW736_03605"/>
<keyword evidence="7 15" id="KW-0547">Nucleotide-binding</keyword>
<evidence type="ECO:0000259" key="16">
    <source>
        <dbReference type="Pfam" id="PF00148"/>
    </source>
</evidence>
<feature type="domain" description="Nitrogenase/oxidoreductase component 1" evidence="16">
    <location>
        <begin position="24"/>
        <end position="442"/>
    </location>
</feature>
<keyword evidence="18" id="KW-1185">Reference proteome</keyword>
<dbReference type="Proteomes" id="UP000078486">
    <property type="component" value="Unassembled WGS sequence"/>
</dbReference>
<dbReference type="Pfam" id="PF00148">
    <property type="entry name" value="Oxidored_nitro"/>
    <property type="match status" value="1"/>
</dbReference>
<dbReference type="GO" id="GO:0016612">
    <property type="term" value="C:molybdenum-iron nitrogenase complex"/>
    <property type="evidence" value="ECO:0007669"/>
    <property type="project" value="InterPro"/>
</dbReference>
<dbReference type="GO" id="GO:0016163">
    <property type="term" value="F:nitrogenase activity"/>
    <property type="evidence" value="ECO:0007669"/>
    <property type="project" value="UniProtKB-EC"/>
</dbReference>
<dbReference type="OrthoDB" id="9800746at2"/>
<evidence type="ECO:0000256" key="12">
    <source>
        <dbReference type="ARBA" id="ARBA00023231"/>
    </source>
</evidence>
<comment type="cofactor">
    <cofactor evidence="15">
        <name>[8Fe-7S] cluster</name>
        <dbReference type="ChEBI" id="CHEBI:21143"/>
    </cofactor>
    <text evidence="15">Binds 1 [8Fe-7S] cluster per heterodimer.</text>
</comment>
<proteinExistence type="inferred from homology"/>
<dbReference type="PROSITE" id="PS00699">
    <property type="entry name" value="NITROGENASE_1_1"/>
    <property type="match status" value="1"/>
</dbReference>
<dbReference type="EC" id="1.18.6.1" evidence="4 15"/>
<evidence type="ECO:0000256" key="10">
    <source>
        <dbReference type="ARBA" id="ARBA00023004"/>
    </source>
</evidence>
<evidence type="ECO:0000256" key="13">
    <source>
        <dbReference type="ARBA" id="ARBA00047967"/>
    </source>
</evidence>
<keyword evidence="6 15" id="KW-0479">Metal-binding</keyword>
<dbReference type="PANTHER" id="PTHR33712">
    <property type="entry name" value="LIGHT-INDEPENDENT PROTOCHLOROPHYLLIDE REDUCTASE SUBUNIT B"/>
    <property type="match status" value="1"/>
</dbReference>
<comment type="catalytic activity">
    <reaction evidence="13 15">
        <text>N2 + 8 reduced [2Fe-2S]-[ferredoxin] + 16 ATP + 16 H2O = H2 + 8 oxidized [2Fe-2S]-[ferredoxin] + 2 NH4(+) + 16 ADP + 16 phosphate + 6 H(+)</text>
        <dbReference type="Rhea" id="RHEA:21448"/>
        <dbReference type="Rhea" id="RHEA-COMP:10000"/>
        <dbReference type="Rhea" id="RHEA-COMP:10001"/>
        <dbReference type="ChEBI" id="CHEBI:15377"/>
        <dbReference type="ChEBI" id="CHEBI:15378"/>
        <dbReference type="ChEBI" id="CHEBI:17997"/>
        <dbReference type="ChEBI" id="CHEBI:18276"/>
        <dbReference type="ChEBI" id="CHEBI:28938"/>
        <dbReference type="ChEBI" id="CHEBI:30616"/>
        <dbReference type="ChEBI" id="CHEBI:33737"/>
        <dbReference type="ChEBI" id="CHEBI:33738"/>
        <dbReference type="ChEBI" id="CHEBI:43474"/>
        <dbReference type="ChEBI" id="CHEBI:456216"/>
        <dbReference type="EC" id="1.18.6.1"/>
    </reaction>
</comment>
<evidence type="ECO:0000256" key="9">
    <source>
        <dbReference type="ARBA" id="ARBA00023002"/>
    </source>
</evidence>
<dbReference type="InterPro" id="IPR000318">
    <property type="entry name" value="Nase_comp1_CS"/>
</dbReference>
<evidence type="ECO:0000313" key="18">
    <source>
        <dbReference type="Proteomes" id="UP000078486"/>
    </source>
</evidence>
<evidence type="ECO:0000256" key="3">
    <source>
        <dbReference type="ARBA" id="ARBA00011462"/>
    </source>
</evidence>
<dbReference type="GO" id="GO:0051536">
    <property type="term" value="F:iron-sulfur cluster binding"/>
    <property type="evidence" value="ECO:0007669"/>
    <property type="project" value="UniProtKB-KW"/>
</dbReference>
<dbReference type="SUPFAM" id="SSF53807">
    <property type="entry name" value="Helical backbone' metal receptor"/>
    <property type="match status" value="1"/>
</dbReference>
<name>A0A178INA3_9BACT</name>
<dbReference type="GO" id="GO:0005524">
    <property type="term" value="F:ATP binding"/>
    <property type="evidence" value="ECO:0007669"/>
    <property type="project" value="UniProtKB-KW"/>
</dbReference>
<evidence type="ECO:0000313" key="17">
    <source>
        <dbReference type="EMBL" id="OAM91383.1"/>
    </source>
</evidence>
<dbReference type="Gene3D" id="3.40.50.1980">
    <property type="entry name" value="Nitrogenase molybdenum iron protein domain"/>
    <property type="match status" value="3"/>
</dbReference>
<dbReference type="PANTHER" id="PTHR33712:SF7">
    <property type="entry name" value="LIGHT-INDEPENDENT PROTOCHLOROPHYLLIDE REDUCTASE SUBUNIT B"/>
    <property type="match status" value="1"/>
</dbReference>
<dbReference type="PROSITE" id="PS00090">
    <property type="entry name" value="NITROGENASE_1_2"/>
    <property type="match status" value="1"/>
</dbReference>
<evidence type="ECO:0000256" key="4">
    <source>
        <dbReference type="ARBA" id="ARBA00012773"/>
    </source>
</evidence>
<dbReference type="AlphaFoldDB" id="A0A178INA3"/>
<evidence type="ECO:0000256" key="15">
    <source>
        <dbReference type="RuleBase" id="RU364127"/>
    </source>
</evidence>
<comment type="caution">
    <text evidence="17">The sequence shown here is derived from an EMBL/GenBank/DDBJ whole genome shotgun (WGS) entry which is preliminary data.</text>
</comment>
<evidence type="ECO:0000256" key="7">
    <source>
        <dbReference type="ARBA" id="ARBA00022741"/>
    </source>
</evidence>
<evidence type="ECO:0000256" key="1">
    <source>
        <dbReference type="ARBA" id="ARBA00002621"/>
    </source>
</evidence>
<comment type="function">
    <text evidence="1 15">This molybdenum-iron protein is part of the nitrogenase complex that catalyzes the key enzymatic reactions in nitrogen fixation.</text>
</comment>
<comment type="similarity">
    <text evidence="2 14">Belongs to the NifD/NifK/NifE/NifN family.</text>
</comment>
<dbReference type="InterPro" id="IPR050152">
    <property type="entry name" value="ChlB/BchB/BchZ"/>
</dbReference>
<keyword evidence="12 14" id="KW-0535">Nitrogen fixation</keyword>
<reference evidence="17 18" key="1">
    <citation type="submission" date="2016-01" db="EMBL/GenBank/DDBJ databases">
        <title>High potential of lignocellulose degradation of a new Verrucomicrobia species.</title>
        <authorList>
            <person name="Wang Y."/>
            <person name="Shi Y."/>
            <person name="Qiu Z."/>
            <person name="Liu S."/>
            <person name="Yang H."/>
        </authorList>
    </citation>
    <scope>NUCLEOTIDE SEQUENCE [LARGE SCALE GENOMIC DNA]</scope>
    <source>
        <strain evidence="17 18">TSB47</strain>
    </source>
</reference>
<evidence type="ECO:0000256" key="14">
    <source>
        <dbReference type="RuleBase" id="RU004021"/>
    </source>
</evidence>
<protein>
    <recommendedName>
        <fullName evidence="5 15">Nitrogenase molybdenum-iron protein beta chain</fullName>
        <ecNumber evidence="4 15">1.18.6.1</ecNumber>
    </recommendedName>
    <alternativeName>
        <fullName evidence="15">Dinitrogenase</fullName>
    </alternativeName>
</protein>
<dbReference type="NCBIfam" id="TIGR01286">
    <property type="entry name" value="nifK"/>
    <property type="match status" value="1"/>
</dbReference>
<keyword evidence="9 15" id="KW-0560">Oxidoreductase</keyword>
<gene>
    <name evidence="17" type="ORF">AW736_03605</name>
</gene>
<evidence type="ECO:0000256" key="6">
    <source>
        <dbReference type="ARBA" id="ARBA00022723"/>
    </source>
</evidence>
<dbReference type="EMBL" id="LRRQ01000029">
    <property type="protein sequence ID" value="OAM91383.1"/>
    <property type="molecule type" value="Genomic_DNA"/>
</dbReference>
<keyword evidence="8 15" id="KW-0067">ATP-binding</keyword>
<dbReference type="InterPro" id="IPR005976">
    <property type="entry name" value="Nase_Mo-Fe_CF_bsu"/>
</dbReference>
<accession>A0A178INA3</accession>
<keyword evidence="10 15" id="KW-0408">Iron</keyword>
<keyword evidence="11 15" id="KW-0411">Iron-sulfur</keyword>
<dbReference type="InterPro" id="IPR000510">
    <property type="entry name" value="Nase/OxRdtase_comp1"/>
</dbReference>
<evidence type="ECO:0000256" key="8">
    <source>
        <dbReference type="ARBA" id="ARBA00022840"/>
    </source>
</evidence>
<evidence type="ECO:0000256" key="11">
    <source>
        <dbReference type="ARBA" id="ARBA00023014"/>
    </source>
</evidence>
<organism evidence="17 18">
    <name type="scientific">Termitidicoccus mucosus</name>
    <dbReference type="NCBI Taxonomy" id="1184151"/>
    <lineage>
        <taxon>Bacteria</taxon>
        <taxon>Pseudomonadati</taxon>
        <taxon>Verrucomicrobiota</taxon>
        <taxon>Opitutia</taxon>
        <taxon>Opitutales</taxon>
        <taxon>Opitutaceae</taxon>
        <taxon>Termitidicoccus</taxon>
    </lineage>
</organism>
<comment type="subunit">
    <text evidence="3 15">Tetramer of two alpha and two beta chains. Forms complex with the iron protein (nitrogenase component 2).</text>
</comment>
<evidence type="ECO:0000256" key="5">
    <source>
        <dbReference type="ARBA" id="ARBA00014775"/>
    </source>
</evidence>